<dbReference type="Gene3D" id="1.20.930.70">
    <property type="match status" value="1"/>
</dbReference>
<dbReference type="PANTHER" id="PTHR10982">
    <property type="entry name" value="MALONYL COA-ACYL CARRIER PROTEIN TRANSACYLASE"/>
    <property type="match status" value="1"/>
</dbReference>
<dbReference type="OrthoDB" id="2797051at2759"/>
<dbReference type="Gene3D" id="3.20.20.70">
    <property type="entry name" value="Aldolase class I"/>
    <property type="match status" value="1"/>
</dbReference>
<reference evidence="4" key="2">
    <citation type="submission" date="2015-01" db="EMBL/GenBank/DDBJ databases">
        <title>Evolutionary Origins and Diversification of the Mycorrhizal Mutualists.</title>
        <authorList>
            <consortium name="DOE Joint Genome Institute"/>
            <consortium name="Mycorrhizal Genomics Consortium"/>
            <person name="Kohler A."/>
            <person name="Kuo A."/>
            <person name="Nagy L.G."/>
            <person name="Floudas D."/>
            <person name="Copeland A."/>
            <person name="Barry K.W."/>
            <person name="Cichocki N."/>
            <person name="Veneault-Fourrey C."/>
            <person name="LaButti K."/>
            <person name="Lindquist E.A."/>
            <person name="Lipzen A."/>
            <person name="Lundell T."/>
            <person name="Morin E."/>
            <person name="Murat C."/>
            <person name="Riley R."/>
            <person name="Ohm R."/>
            <person name="Sun H."/>
            <person name="Tunlid A."/>
            <person name="Henrissat B."/>
            <person name="Grigoriev I.V."/>
            <person name="Hibbett D.S."/>
            <person name="Martin F."/>
        </authorList>
    </citation>
    <scope>NUCLEOTIDE SEQUENCE [LARGE SCALE GENOMIC DNA]</scope>
    <source>
        <strain evidence="4">F 1598</strain>
    </source>
</reference>
<dbReference type="GO" id="GO:0004318">
    <property type="term" value="F:enoyl-[acyl-carrier-protein] reductase (NADH) activity"/>
    <property type="evidence" value="ECO:0007669"/>
    <property type="project" value="InterPro"/>
</dbReference>
<evidence type="ECO:0000313" key="3">
    <source>
        <dbReference type="EMBL" id="KIM75602.1"/>
    </source>
</evidence>
<proteinExistence type="predicted"/>
<evidence type="ECO:0000259" key="2">
    <source>
        <dbReference type="Pfam" id="PF08354"/>
    </source>
</evidence>
<sequence length="219" mass="24460">MCMVRLMFMEKEERWIDLSLRNLTGDWLRRVEERFAGMNGGGAKASALQSSASLGNPYSFVKDFIAKYPASSTQLLTLEDKAYFLTISQRRGQKPVPFILILNAGFEVWFKKDSLWPAKDIGAIFDWDPQHVCILQGPVAVKHSKVKDKPIKDLLGKIYSTLVNKLVQCVYKGNVSKIPTVDYLGPEPEAWPQLTGIQKVKVGGEPSQALVVAGNSCWP</sequence>
<dbReference type="EMBL" id="KN833045">
    <property type="protein sequence ID" value="KIM75602.1"/>
    <property type="molecule type" value="Genomic_DNA"/>
</dbReference>
<dbReference type="HOGENOM" id="CLU_1261964_0_0_1"/>
<name>A0A0C3BE85_PILCF</name>
<dbReference type="Pfam" id="PF08354">
    <property type="entry name" value="Fas1-AflB-like_hel"/>
    <property type="match status" value="1"/>
</dbReference>
<dbReference type="AlphaFoldDB" id="A0A0C3BE85"/>
<dbReference type="InterPro" id="IPR013565">
    <property type="entry name" value="Fas1/AflB-like_central"/>
</dbReference>
<protein>
    <recommendedName>
        <fullName evidence="2">Fatty acid synthase beta subunit AflB /Fas1-like central domain-containing protein</fullName>
    </recommendedName>
</protein>
<dbReference type="PANTHER" id="PTHR10982:SF21">
    <property type="entry name" value="FATTY ACID SYNTHASE SUBUNIT BETA"/>
    <property type="match status" value="1"/>
</dbReference>
<dbReference type="InterPro" id="IPR013785">
    <property type="entry name" value="Aldolase_TIM"/>
</dbReference>
<keyword evidence="4" id="KW-1185">Reference proteome</keyword>
<accession>A0A0C3BE85</accession>
<dbReference type="InParanoid" id="A0A0C3BE85"/>
<reference evidence="3 4" key="1">
    <citation type="submission" date="2014-04" db="EMBL/GenBank/DDBJ databases">
        <authorList>
            <consortium name="DOE Joint Genome Institute"/>
            <person name="Kuo A."/>
            <person name="Tarkka M."/>
            <person name="Buscot F."/>
            <person name="Kohler A."/>
            <person name="Nagy L.G."/>
            <person name="Floudas D."/>
            <person name="Copeland A."/>
            <person name="Barry K.W."/>
            <person name="Cichocki N."/>
            <person name="Veneault-Fourrey C."/>
            <person name="LaButti K."/>
            <person name="Lindquist E.A."/>
            <person name="Lipzen A."/>
            <person name="Lundell T."/>
            <person name="Morin E."/>
            <person name="Murat C."/>
            <person name="Sun H."/>
            <person name="Tunlid A."/>
            <person name="Henrissat B."/>
            <person name="Grigoriev I.V."/>
            <person name="Hibbett D.S."/>
            <person name="Martin F."/>
            <person name="Nordberg H.P."/>
            <person name="Cantor M.N."/>
            <person name="Hua S.X."/>
        </authorList>
    </citation>
    <scope>NUCLEOTIDE SEQUENCE [LARGE SCALE GENOMIC DNA]</scope>
    <source>
        <strain evidence="3 4">F 1598</strain>
    </source>
</reference>
<dbReference type="STRING" id="765440.A0A0C3BE85"/>
<evidence type="ECO:0000256" key="1">
    <source>
        <dbReference type="ARBA" id="ARBA00022679"/>
    </source>
</evidence>
<keyword evidence="1" id="KW-0808">Transferase</keyword>
<evidence type="ECO:0000313" key="4">
    <source>
        <dbReference type="Proteomes" id="UP000054166"/>
    </source>
</evidence>
<feature type="domain" description="Fatty acid synthase beta subunit AflB /Fas1-like central" evidence="2">
    <location>
        <begin position="3"/>
        <end position="155"/>
    </location>
</feature>
<organism evidence="3 4">
    <name type="scientific">Piloderma croceum (strain F 1598)</name>
    <dbReference type="NCBI Taxonomy" id="765440"/>
    <lineage>
        <taxon>Eukaryota</taxon>
        <taxon>Fungi</taxon>
        <taxon>Dikarya</taxon>
        <taxon>Basidiomycota</taxon>
        <taxon>Agaricomycotina</taxon>
        <taxon>Agaricomycetes</taxon>
        <taxon>Agaricomycetidae</taxon>
        <taxon>Atheliales</taxon>
        <taxon>Atheliaceae</taxon>
        <taxon>Piloderma</taxon>
    </lineage>
</organism>
<dbReference type="GO" id="GO:0016740">
    <property type="term" value="F:transferase activity"/>
    <property type="evidence" value="ECO:0007669"/>
    <property type="project" value="UniProtKB-KW"/>
</dbReference>
<gene>
    <name evidence="3" type="ORF">PILCRDRAFT_798953</name>
</gene>
<dbReference type="Proteomes" id="UP000054166">
    <property type="component" value="Unassembled WGS sequence"/>
</dbReference>
<dbReference type="InterPro" id="IPR050830">
    <property type="entry name" value="Fungal_FAS"/>
</dbReference>